<keyword evidence="7 10" id="KW-0472">Membrane</keyword>
<dbReference type="PANTHER" id="PTHR28202">
    <property type="entry name" value="ASSEMBLY FACTOR CBP4"/>
    <property type="match status" value="1"/>
</dbReference>
<evidence type="ECO:0000256" key="6">
    <source>
        <dbReference type="ARBA" id="ARBA00023128"/>
    </source>
</evidence>
<reference evidence="12 13" key="1">
    <citation type="submission" date="2009-11" db="EMBL/GenBank/DDBJ databases">
        <title>Annotation of Allomyces macrogynus ATCC 38327.</title>
        <authorList>
            <consortium name="The Broad Institute Genome Sequencing Platform"/>
            <person name="Russ C."/>
            <person name="Cuomo C."/>
            <person name="Burger G."/>
            <person name="Gray M.W."/>
            <person name="Holland P.W.H."/>
            <person name="King N."/>
            <person name="Lang F.B.F."/>
            <person name="Roger A.J."/>
            <person name="Ruiz-Trillo I."/>
            <person name="Young S.K."/>
            <person name="Zeng Q."/>
            <person name="Gargeya S."/>
            <person name="Fitzgerald M."/>
            <person name="Haas B."/>
            <person name="Abouelleil A."/>
            <person name="Alvarado L."/>
            <person name="Arachchi H.M."/>
            <person name="Berlin A."/>
            <person name="Chapman S.B."/>
            <person name="Gearin G."/>
            <person name="Goldberg J."/>
            <person name="Griggs A."/>
            <person name="Gujja S."/>
            <person name="Hansen M."/>
            <person name="Heiman D."/>
            <person name="Howarth C."/>
            <person name="Larimer J."/>
            <person name="Lui A."/>
            <person name="MacDonald P.J.P."/>
            <person name="McCowen C."/>
            <person name="Montmayeur A."/>
            <person name="Murphy C."/>
            <person name="Neiman D."/>
            <person name="Pearson M."/>
            <person name="Priest M."/>
            <person name="Roberts A."/>
            <person name="Saif S."/>
            <person name="Shea T."/>
            <person name="Sisk P."/>
            <person name="Stolte C."/>
            <person name="Sykes S."/>
            <person name="Wortman J."/>
            <person name="Nusbaum C."/>
            <person name="Birren B."/>
        </authorList>
    </citation>
    <scope>NUCLEOTIDE SEQUENCE [LARGE SCALE GENOMIC DNA]</scope>
    <source>
        <strain evidence="12 13">ATCC 38327</strain>
    </source>
</reference>
<evidence type="ECO:0000313" key="13">
    <source>
        <dbReference type="Proteomes" id="UP000054350"/>
    </source>
</evidence>
<accession>A0A0L0ST73</accession>
<keyword evidence="13" id="KW-1185">Reference proteome</keyword>
<evidence type="ECO:0000256" key="5">
    <source>
        <dbReference type="ARBA" id="ARBA00022989"/>
    </source>
</evidence>
<comment type="subcellular location">
    <subcellularLocation>
        <location evidence="1">Membrane</location>
        <topology evidence="1">Single-pass membrane protein</topology>
    </subcellularLocation>
    <subcellularLocation>
        <location evidence="10">Mitochondrion inner membrane</location>
        <topology evidence="10">Single-pass membrane protein</topology>
    </subcellularLocation>
</comment>
<dbReference type="InterPro" id="IPR012420">
    <property type="entry name" value="Cbp4"/>
</dbReference>
<dbReference type="eggNOG" id="ENOG502R2B6">
    <property type="taxonomic scope" value="Eukaryota"/>
</dbReference>
<evidence type="ECO:0000256" key="7">
    <source>
        <dbReference type="ARBA" id="ARBA00023136"/>
    </source>
</evidence>
<dbReference type="GO" id="GO:0005743">
    <property type="term" value="C:mitochondrial inner membrane"/>
    <property type="evidence" value="ECO:0007669"/>
    <property type="project" value="UniProtKB-SubCell"/>
</dbReference>
<evidence type="ECO:0000256" key="11">
    <source>
        <dbReference type="SAM" id="MobiDB-lite"/>
    </source>
</evidence>
<feature type="transmembrane region" description="Helical" evidence="10">
    <location>
        <begin position="12"/>
        <end position="29"/>
    </location>
</feature>
<dbReference type="OrthoDB" id="5576752at2759"/>
<dbReference type="PANTHER" id="PTHR28202:SF1">
    <property type="entry name" value="ASSEMBLY FACTOR CBP4"/>
    <property type="match status" value="1"/>
</dbReference>
<evidence type="ECO:0000256" key="4">
    <source>
        <dbReference type="ARBA" id="ARBA00022792"/>
    </source>
</evidence>
<feature type="region of interest" description="Disordered" evidence="11">
    <location>
        <begin position="35"/>
        <end position="57"/>
    </location>
</feature>
<keyword evidence="8 10" id="KW-0143">Chaperone</keyword>
<dbReference type="VEuPathDB" id="FungiDB:AMAG_09736"/>
<dbReference type="AlphaFoldDB" id="A0A0L0ST73"/>
<reference evidence="13" key="2">
    <citation type="submission" date="2009-11" db="EMBL/GenBank/DDBJ databases">
        <title>The Genome Sequence of Allomyces macrogynus strain ATCC 38327.</title>
        <authorList>
            <consortium name="The Broad Institute Genome Sequencing Platform"/>
            <person name="Russ C."/>
            <person name="Cuomo C."/>
            <person name="Shea T."/>
            <person name="Young S.K."/>
            <person name="Zeng Q."/>
            <person name="Koehrsen M."/>
            <person name="Haas B."/>
            <person name="Borodovsky M."/>
            <person name="Guigo R."/>
            <person name="Alvarado L."/>
            <person name="Berlin A."/>
            <person name="Borenstein D."/>
            <person name="Chen Z."/>
            <person name="Engels R."/>
            <person name="Freedman E."/>
            <person name="Gellesch M."/>
            <person name="Goldberg J."/>
            <person name="Griggs A."/>
            <person name="Gujja S."/>
            <person name="Heiman D."/>
            <person name="Hepburn T."/>
            <person name="Howarth C."/>
            <person name="Jen D."/>
            <person name="Larson L."/>
            <person name="Lewis B."/>
            <person name="Mehta T."/>
            <person name="Park D."/>
            <person name="Pearson M."/>
            <person name="Roberts A."/>
            <person name="Saif S."/>
            <person name="Shenoy N."/>
            <person name="Sisk P."/>
            <person name="Stolte C."/>
            <person name="Sykes S."/>
            <person name="Walk T."/>
            <person name="White J."/>
            <person name="Yandava C."/>
            <person name="Burger G."/>
            <person name="Gray M.W."/>
            <person name="Holland P.W.H."/>
            <person name="King N."/>
            <person name="Lang F.B.F."/>
            <person name="Roger A.J."/>
            <person name="Ruiz-Trillo I."/>
            <person name="Lander E."/>
            <person name="Nusbaum C."/>
        </authorList>
    </citation>
    <scope>NUCLEOTIDE SEQUENCE [LARGE SCALE GENOMIC DNA]</scope>
    <source>
        <strain evidence="13">ATCC 38327</strain>
    </source>
</reference>
<dbReference type="GO" id="GO:0034551">
    <property type="term" value="P:mitochondrial respiratory chain complex III assembly"/>
    <property type="evidence" value="ECO:0007669"/>
    <property type="project" value="TreeGrafter"/>
</dbReference>
<evidence type="ECO:0000313" key="12">
    <source>
        <dbReference type="EMBL" id="KNE65758.1"/>
    </source>
</evidence>
<keyword evidence="3 10" id="KW-0812">Transmembrane</keyword>
<evidence type="ECO:0000256" key="3">
    <source>
        <dbReference type="ARBA" id="ARBA00022692"/>
    </source>
</evidence>
<gene>
    <name evidence="12" type="ORF">AMAG_09736</name>
</gene>
<evidence type="ECO:0000256" key="8">
    <source>
        <dbReference type="ARBA" id="ARBA00023186"/>
    </source>
</evidence>
<name>A0A0L0ST73_ALLM3</name>
<dbReference type="Proteomes" id="UP000054350">
    <property type="component" value="Unassembled WGS sequence"/>
</dbReference>
<evidence type="ECO:0000256" key="10">
    <source>
        <dbReference type="RuleBase" id="RU368005"/>
    </source>
</evidence>
<organism evidence="12 13">
    <name type="scientific">Allomyces macrogynus (strain ATCC 38327)</name>
    <name type="common">Allomyces javanicus var. macrogynus</name>
    <dbReference type="NCBI Taxonomy" id="578462"/>
    <lineage>
        <taxon>Eukaryota</taxon>
        <taxon>Fungi</taxon>
        <taxon>Fungi incertae sedis</taxon>
        <taxon>Blastocladiomycota</taxon>
        <taxon>Blastocladiomycetes</taxon>
        <taxon>Blastocladiales</taxon>
        <taxon>Blastocladiaceae</taxon>
        <taxon>Allomyces</taxon>
    </lineage>
</organism>
<dbReference type="Pfam" id="PF07960">
    <property type="entry name" value="CBP4"/>
    <property type="match status" value="1"/>
</dbReference>
<evidence type="ECO:0000256" key="1">
    <source>
        <dbReference type="ARBA" id="ARBA00004167"/>
    </source>
</evidence>
<keyword evidence="5 10" id="KW-1133">Transmembrane helix</keyword>
<proteinExistence type="inferred from homology"/>
<dbReference type="EMBL" id="GG745348">
    <property type="protein sequence ID" value="KNE65758.1"/>
    <property type="molecule type" value="Genomic_DNA"/>
</dbReference>
<keyword evidence="4 10" id="KW-0999">Mitochondrion inner membrane</keyword>
<feature type="compositionally biased region" description="Basic and acidic residues" evidence="11">
    <location>
        <begin position="42"/>
        <end position="54"/>
    </location>
</feature>
<comment type="function">
    <text evidence="9 10">Essential for the assembly of ubiquinol-cytochrome c reductase. It has a direct effect on the correct occurrence of the Rieske protein, core 4, core 5 and apocytochrome b.</text>
</comment>
<keyword evidence="6 10" id="KW-0496">Mitochondrion</keyword>
<protein>
    <recommendedName>
        <fullName evidence="10">Cytochrome b mRNA-processing protein 4</fullName>
    </recommendedName>
</protein>
<dbReference type="STRING" id="578462.A0A0L0ST73"/>
<evidence type="ECO:0000256" key="9">
    <source>
        <dbReference type="ARBA" id="ARBA00025413"/>
    </source>
</evidence>
<evidence type="ECO:0000256" key="2">
    <source>
        <dbReference type="ARBA" id="ARBA00006780"/>
    </source>
</evidence>
<sequence>MSGPSKLVKSFVWSTGIIGLGVLLMKYTVPTESQLRDSMSPELKRAAQSAERDGSANADANARILEIIKENAKSDRPVWDVRGFEKLDKKQS</sequence>
<comment type="similarity">
    <text evidence="2 10">Belongs to the CBP4 family.</text>
</comment>